<gene>
    <name evidence="1" type="ORF">HHL27_04370</name>
</gene>
<dbReference type="PANTHER" id="PTHR39441:SF1">
    <property type="entry name" value="DUF2252 DOMAIN-CONTAINING PROTEIN"/>
    <property type="match status" value="1"/>
</dbReference>
<dbReference type="InterPro" id="IPR018721">
    <property type="entry name" value="DUF2252"/>
</dbReference>
<proteinExistence type="predicted"/>
<dbReference type="Pfam" id="PF10009">
    <property type="entry name" value="DUF2252"/>
    <property type="match status" value="1"/>
</dbReference>
<evidence type="ECO:0000313" key="2">
    <source>
        <dbReference type="Proteomes" id="UP000583556"/>
    </source>
</evidence>
<evidence type="ECO:0000313" key="1">
    <source>
        <dbReference type="EMBL" id="NML92903.1"/>
    </source>
</evidence>
<dbReference type="AlphaFoldDB" id="A0A7Y0G9C8"/>
<dbReference type="SUPFAM" id="SSF56112">
    <property type="entry name" value="Protein kinase-like (PK-like)"/>
    <property type="match status" value="1"/>
</dbReference>
<accession>A0A7Y0G9C8</accession>
<dbReference type="Proteomes" id="UP000583556">
    <property type="component" value="Unassembled WGS sequence"/>
</dbReference>
<dbReference type="PANTHER" id="PTHR39441">
    <property type="entry name" value="DUF2252 DOMAIN-CONTAINING PROTEIN"/>
    <property type="match status" value="1"/>
</dbReference>
<sequence length="401" mass="44288">MMTQRVLERGPTLERLRALKMARSTHAYVRGNTQKFYEWLASSPASSHLPEAPAVWICGDCHLGNLGPVASTEGDVDVMIRDLDQTVIGNPAHDLIRLGLSLATAARGSDLPGVTTAHMIEAMVVGYDHALSLGDEDETPEPNVVRTVRRRALGRRWRHLAQERLGDVDLRLPRGRKFWALTDAERAELERLFTRPEVCGAILALKGRDADDRVRLIDAAYWRKGCSSLGKLRYAALVAIGGSKKDPGGYALIDLKEAVATVAPVTAAAAARIPSDPAERVVAGARALSPNLGDRMLATRVMDKPVVLRELMPQDLKLEVDQFTRAEATRAARYLAYVVGVAHARQMDLAERREWRRSLAQRARSELDAPSWLWDSVVDLTASHEAGYLEHCRRYALLEAA</sequence>
<dbReference type="EMBL" id="JABBGM010000002">
    <property type="protein sequence ID" value="NML92903.1"/>
    <property type="molecule type" value="Genomic_DNA"/>
</dbReference>
<organism evidence="1 2">
    <name type="scientific">Novosphingobium olei</name>
    <dbReference type="NCBI Taxonomy" id="2728851"/>
    <lineage>
        <taxon>Bacteria</taxon>
        <taxon>Pseudomonadati</taxon>
        <taxon>Pseudomonadota</taxon>
        <taxon>Alphaproteobacteria</taxon>
        <taxon>Sphingomonadales</taxon>
        <taxon>Sphingomonadaceae</taxon>
        <taxon>Novosphingobium</taxon>
    </lineage>
</organism>
<name>A0A7Y0G9C8_9SPHN</name>
<keyword evidence="2" id="KW-1185">Reference proteome</keyword>
<protein>
    <submittedName>
        <fullName evidence="1">DUF2252 family protein</fullName>
    </submittedName>
</protein>
<reference evidence="1 2" key="1">
    <citation type="submission" date="2020-04" db="EMBL/GenBank/DDBJ databases">
        <title>Novosphingobium sp. TW-4 isolated from soil.</title>
        <authorList>
            <person name="Dahal R.H."/>
            <person name="Chaudhary D.K."/>
        </authorList>
    </citation>
    <scope>NUCLEOTIDE SEQUENCE [LARGE SCALE GENOMIC DNA]</scope>
    <source>
        <strain evidence="1 2">TW-4</strain>
    </source>
</reference>
<comment type="caution">
    <text evidence="1">The sequence shown here is derived from an EMBL/GenBank/DDBJ whole genome shotgun (WGS) entry which is preliminary data.</text>
</comment>
<dbReference type="InterPro" id="IPR011009">
    <property type="entry name" value="Kinase-like_dom_sf"/>
</dbReference>